<dbReference type="Gene3D" id="2.30.30.240">
    <property type="entry name" value="PRC-barrel domain"/>
    <property type="match status" value="1"/>
</dbReference>
<evidence type="ECO:0000313" key="2">
    <source>
        <dbReference type="EMBL" id="TCS94899.1"/>
    </source>
</evidence>
<accession>A0A4R3L5I1</accession>
<gene>
    <name evidence="2" type="ORF">EDD58_103323</name>
</gene>
<comment type="caution">
    <text evidence="2">The sequence shown here is derived from an EMBL/GenBank/DDBJ whole genome shotgun (WGS) entry which is preliminary data.</text>
</comment>
<reference evidence="2 3" key="1">
    <citation type="submission" date="2019-03" db="EMBL/GenBank/DDBJ databases">
        <title>Genomic Encyclopedia of Type Strains, Phase IV (KMG-IV): sequencing the most valuable type-strain genomes for metagenomic binning, comparative biology and taxonomic classification.</title>
        <authorList>
            <person name="Goeker M."/>
        </authorList>
    </citation>
    <scope>NUCLEOTIDE SEQUENCE [LARGE SCALE GENOMIC DNA]</scope>
    <source>
        <strain evidence="2 3">DSM 45707</strain>
    </source>
</reference>
<evidence type="ECO:0000259" key="1">
    <source>
        <dbReference type="Pfam" id="PF05239"/>
    </source>
</evidence>
<name>A0A4R3L5I1_9BACL</name>
<dbReference type="InterPro" id="IPR011033">
    <property type="entry name" value="PRC_barrel-like_sf"/>
</dbReference>
<dbReference type="AlphaFoldDB" id="A0A4R3L5I1"/>
<dbReference type="SUPFAM" id="SSF50346">
    <property type="entry name" value="PRC-barrel domain"/>
    <property type="match status" value="2"/>
</dbReference>
<dbReference type="EMBL" id="SMAG01000003">
    <property type="protein sequence ID" value="TCS94899.1"/>
    <property type="molecule type" value="Genomic_DNA"/>
</dbReference>
<organism evidence="2 3">
    <name type="scientific">Hazenella coriacea</name>
    <dbReference type="NCBI Taxonomy" id="1179467"/>
    <lineage>
        <taxon>Bacteria</taxon>
        <taxon>Bacillati</taxon>
        <taxon>Bacillota</taxon>
        <taxon>Bacilli</taxon>
        <taxon>Bacillales</taxon>
        <taxon>Thermoactinomycetaceae</taxon>
        <taxon>Hazenella</taxon>
    </lineage>
</organism>
<dbReference type="Proteomes" id="UP000294937">
    <property type="component" value="Unassembled WGS sequence"/>
</dbReference>
<keyword evidence="3" id="KW-1185">Reference proteome</keyword>
<feature type="domain" description="PRC-barrel" evidence="1">
    <location>
        <begin position="7"/>
        <end position="69"/>
    </location>
</feature>
<dbReference type="InterPro" id="IPR027275">
    <property type="entry name" value="PRC-brl_dom"/>
</dbReference>
<evidence type="ECO:0000313" key="3">
    <source>
        <dbReference type="Proteomes" id="UP000294937"/>
    </source>
</evidence>
<dbReference type="Pfam" id="PF05239">
    <property type="entry name" value="PRC"/>
    <property type="match status" value="1"/>
</dbReference>
<sequence length="167" mass="18491">MQRSQEVMGLPIMVLSSGEKLGTVADLLFDYTQHFRGILLETGLVFKSRKYIPTDHITAIGKDAVIVENEDVILPFDTEAESWMGMVSGARKLKGCPILLSNGCEMGMIENVYFLEEMGTLIGYELSDGMISDLSQGRKMLKTSDPLIWGKDCIIASADHVEIKDAR</sequence>
<protein>
    <submittedName>
        <fullName evidence="2">Uncharacterized protein YrrD</fullName>
    </submittedName>
</protein>
<proteinExistence type="predicted"/>